<keyword evidence="5" id="KW-1185">Reference proteome</keyword>
<evidence type="ECO:0000259" key="2">
    <source>
        <dbReference type="Pfam" id="PF13087"/>
    </source>
</evidence>
<dbReference type="InterPro" id="IPR041677">
    <property type="entry name" value="DNA2/NAM7_AAA_11"/>
</dbReference>
<dbReference type="Pfam" id="PF13087">
    <property type="entry name" value="AAA_12"/>
    <property type="match status" value="1"/>
</dbReference>
<dbReference type="PANTHER" id="PTHR10887">
    <property type="entry name" value="DNA2/NAM7 HELICASE FAMILY"/>
    <property type="match status" value="1"/>
</dbReference>
<keyword evidence="4" id="KW-0347">Helicase</keyword>
<dbReference type="InterPro" id="IPR047187">
    <property type="entry name" value="SF1_C_Upf1"/>
</dbReference>
<dbReference type="RefSeq" id="WP_209701419.1">
    <property type="nucleotide sequence ID" value="NZ_JAGGLM010000004.1"/>
</dbReference>
<proteinExistence type="predicted"/>
<dbReference type="PANTHER" id="PTHR10887:SF495">
    <property type="entry name" value="HELICASE SENATAXIN ISOFORM X1-RELATED"/>
    <property type="match status" value="1"/>
</dbReference>
<gene>
    <name evidence="4" type="ORF">J2Z42_001007</name>
</gene>
<accession>A0ABS4KQL3</accession>
<protein>
    <submittedName>
        <fullName evidence="4">Superfamily I DNA and/or RNA helicase</fullName>
    </submittedName>
</protein>
<feature type="domain" description="Restriction endonuclease type II-like" evidence="3">
    <location>
        <begin position="1247"/>
        <end position="1339"/>
    </location>
</feature>
<dbReference type="InterPro" id="IPR027417">
    <property type="entry name" value="P-loop_NTPase"/>
</dbReference>
<keyword evidence="4" id="KW-0378">Hydrolase</keyword>
<dbReference type="InterPro" id="IPR049468">
    <property type="entry name" value="Restrct_endonuc-II-like_dom"/>
</dbReference>
<evidence type="ECO:0000259" key="1">
    <source>
        <dbReference type="Pfam" id="PF13086"/>
    </source>
</evidence>
<sequence>MDCREKVEKIFSYLLSLKNLNEKTIKNVYDYDKLYWEEEFLNLSGCVVNRNTTNDFWIEISKKCGKLYDEFFKLYQESEKRGEDFEIVCGYGLMCWKLNNEKIIHPVLETKMRIEFNALRKVFDLLPCGKTKFQSSIFENLENVDIKNIFSLEDKINNINLDLRIKEETKQVLLNIISEINSKGKLEDTYFSNKKIKINDVPVIYDTFVIFVRKNNMKLWQTEINNILKEIKNGYPIPETIKALVGEGNISDDKSNKKKDSEDWEKVSKTVLFPLPANLEQKEIIKRISENYGVVMQGPPGTGKSHTIVNLICHLLAYGKRILVTSQTDRALRVLIKKIPEEIRPLCISLLGNDPESFKNLNESVRKITDNLSLDAKNIDNDIKILKHQLNSCVENQKLLYRKLNQAQILENETITYSGQKYNMLDISKWVRKNKDKCSWISDKINTKNDMPISSEEFDLLMNSLGEVSKEKKYNFDGIKNIINKLPENEEISTVISNYKKLKPHYKEYISNIKNWHIPYKDRCNYDELLESVLNSRDTIIKIKDSVWEDIFKRYHENDGIKQTFKDLYYKSSNLVLRITKISNELRSHSVRLPEDDISKFSKNFDTIYKAMDNKKKIGKLFKILHPECNYIFSKCIIDDKKFNNMDQALIVKLFLHKKTILRELKTIWDNTMSDYEGKETNDYGNDIFKIERNLKQLRIIVNWDEEYKSDILDKLGKIALPKEIDWYSLKTYDYLIDCINSLKNINEYNKSKVYLDTLKKLMLSVGNNSYYENELEGMSLDSINKLSNELKNIKITQNKVNKINEVLSKLERICPNTVKDIVKNWGKSKDMYTNFCKAWKWSQWNSLLNKLIRLNPEKIQEDLEREKTTEKILIKDLVAKSTWYNQILQTSDTQKRSLFSWMQAVKRIGKGRGKMVAKYRKIAQNEMEKCKEAIPVWIMPLNRVIENIKLSKDLFDVIIFDESSQSDIFSLCALMRAKRAVIVGDDKQISPEIIGIDQKLVLNLIDKYLDGIPDKQWFDLQTSLYDTALRVFPNRLMLKEHFRCVPEIIKFSNDLAYSGEIKPLRYPTLNETFYPPINAVRVNGKRDALKPINMIEAEAVADKVANCCKNEKYNGMTMGVISLLGEAQGNIIENILKEKIGIEEMIKRRIICGDAYSFQGDERDVMFLSMVISNDVKFAPLSRDADIRRFNVASSRARNQMWLFHSVDLKDLSEECVRYSLLNYCENYNKVIVNKNDIEEVFQSDFQKDVYNCIKNKGYSIRPEIKIGKYNIDFMIEGERNRVAIICYGDTSKEQYNFKDTIERQLNLERVGWTFIRIRASEFYLEPEIVMNRVFEKLNNLGMNKNIISNYNNSIENKLDDLKVV</sequence>
<evidence type="ECO:0000259" key="3">
    <source>
        <dbReference type="Pfam" id="PF18741"/>
    </source>
</evidence>
<keyword evidence="4" id="KW-0067">ATP-binding</keyword>
<dbReference type="InterPro" id="IPR041679">
    <property type="entry name" value="DNA2/NAM7-like_C"/>
</dbReference>
<dbReference type="SUPFAM" id="SSF52540">
    <property type="entry name" value="P-loop containing nucleoside triphosphate hydrolases"/>
    <property type="match status" value="1"/>
</dbReference>
<reference evidence="4 5" key="1">
    <citation type="submission" date="2021-03" db="EMBL/GenBank/DDBJ databases">
        <title>Genomic Encyclopedia of Type Strains, Phase IV (KMG-IV): sequencing the most valuable type-strain genomes for metagenomic binning, comparative biology and taxonomic classification.</title>
        <authorList>
            <person name="Goeker M."/>
        </authorList>
    </citation>
    <scope>NUCLEOTIDE SEQUENCE [LARGE SCALE GENOMIC DNA]</scope>
    <source>
        <strain evidence="4 5">DSM 28783</strain>
    </source>
</reference>
<feature type="domain" description="DNA2/NAM7 helicase-like C-terminal" evidence="2">
    <location>
        <begin position="1022"/>
        <end position="1205"/>
    </location>
</feature>
<name>A0ABS4KQL3_9CLOT</name>
<dbReference type="GO" id="GO:0004386">
    <property type="term" value="F:helicase activity"/>
    <property type="evidence" value="ECO:0007669"/>
    <property type="project" value="UniProtKB-KW"/>
</dbReference>
<dbReference type="CDD" id="cd18808">
    <property type="entry name" value="SF1_C_Upf1"/>
    <property type="match status" value="1"/>
</dbReference>
<dbReference type="Pfam" id="PF13086">
    <property type="entry name" value="AAA_11"/>
    <property type="match status" value="1"/>
</dbReference>
<dbReference type="InterPro" id="IPR045055">
    <property type="entry name" value="DNA2/NAM7-like"/>
</dbReference>
<dbReference type="EMBL" id="JAGGLM010000004">
    <property type="protein sequence ID" value="MBP2032342.1"/>
    <property type="molecule type" value="Genomic_DNA"/>
</dbReference>
<evidence type="ECO:0000313" key="5">
    <source>
        <dbReference type="Proteomes" id="UP001519307"/>
    </source>
</evidence>
<dbReference type="Pfam" id="PF18741">
    <property type="entry name" value="MTES_1575"/>
    <property type="match status" value="1"/>
</dbReference>
<comment type="caution">
    <text evidence="4">The sequence shown here is derived from an EMBL/GenBank/DDBJ whole genome shotgun (WGS) entry which is preliminary data.</text>
</comment>
<dbReference type="Gene3D" id="3.40.960.10">
    <property type="entry name" value="VSR Endonuclease"/>
    <property type="match status" value="1"/>
</dbReference>
<feature type="domain" description="DNA2/NAM7 helicase helicase" evidence="1">
    <location>
        <begin position="278"/>
        <end position="408"/>
    </location>
</feature>
<dbReference type="Proteomes" id="UP001519307">
    <property type="component" value="Unassembled WGS sequence"/>
</dbReference>
<keyword evidence="4" id="KW-0547">Nucleotide-binding</keyword>
<dbReference type="Gene3D" id="3.40.50.300">
    <property type="entry name" value="P-loop containing nucleotide triphosphate hydrolases"/>
    <property type="match status" value="3"/>
</dbReference>
<evidence type="ECO:0000313" key="4">
    <source>
        <dbReference type="EMBL" id="MBP2032342.1"/>
    </source>
</evidence>
<organism evidence="4 5">
    <name type="scientific">Clostridium algifaecis</name>
    <dbReference type="NCBI Taxonomy" id="1472040"/>
    <lineage>
        <taxon>Bacteria</taxon>
        <taxon>Bacillati</taxon>
        <taxon>Bacillota</taxon>
        <taxon>Clostridia</taxon>
        <taxon>Eubacteriales</taxon>
        <taxon>Clostridiaceae</taxon>
        <taxon>Clostridium</taxon>
    </lineage>
</organism>